<organism evidence="2 3">
    <name type="scientific">Kocuria subflava</name>
    <dbReference type="NCBI Taxonomy" id="1736139"/>
    <lineage>
        <taxon>Bacteria</taxon>
        <taxon>Bacillati</taxon>
        <taxon>Actinomycetota</taxon>
        <taxon>Actinomycetes</taxon>
        <taxon>Micrococcales</taxon>
        <taxon>Micrococcaceae</taxon>
        <taxon>Kocuria</taxon>
    </lineage>
</organism>
<reference evidence="2 3" key="1">
    <citation type="submission" date="2020-02" db="EMBL/GenBank/DDBJ databases">
        <authorList>
            <person name="Sun Q."/>
        </authorList>
    </citation>
    <scope>NUCLEOTIDE SEQUENCE [LARGE SCALE GENOMIC DNA]</scope>
    <source>
        <strain evidence="2 3">YIM 13062</strain>
    </source>
</reference>
<keyword evidence="1" id="KW-1133">Transmembrane helix</keyword>
<dbReference type="PROSITE" id="PS00755">
    <property type="entry name" value="SECY_1"/>
    <property type="match status" value="1"/>
</dbReference>
<dbReference type="AlphaFoldDB" id="A0A846TZE5"/>
<evidence type="ECO:0000256" key="1">
    <source>
        <dbReference type="SAM" id="Phobius"/>
    </source>
</evidence>
<evidence type="ECO:0000313" key="3">
    <source>
        <dbReference type="Proteomes" id="UP000521379"/>
    </source>
</evidence>
<feature type="non-terminal residue" evidence="2">
    <location>
        <position position="94"/>
    </location>
</feature>
<comment type="caution">
    <text evidence="2">The sequence shown here is derived from an EMBL/GenBank/DDBJ whole genome shotgun (WGS) entry which is preliminary data.</text>
</comment>
<accession>A0A846TZE5</accession>
<dbReference type="InterPro" id="IPR023201">
    <property type="entry name" value="SecY_dom_sf"/>
</dbReference>
<dbReference type="Proteomes" id="UP000521379">
    <property type="component" value="Unassembled WGS sequence"/>
</dbReference>
<dbReference type="SUPFAM" id="SSF103491">
    <property type="entry name" value="Preprotein translocase SecY subunit"/>
    <property type="match status" value="1"/>
</dbReference>
<gene>
    <name evidence="2" type="ORF">GTW58_13620</name>
</gene>
<keyword evidence="3" id="KW-1185">Reference proteome</keyword>
<feature type="transmembrane region" description="Helical" evidence="1">
    <location>
        <begin position="18"/>
        <end position="36"/>
    </location>
</feature>
<sequence>MLSAFGRAFTTPELRTKILFTIGMIVIYRLGTFVPAPGVDYGNVQQCLALGNTSGGVYDLVNLFSGGALLQVSVFALGVLPYITASIIVQLLRV</sequence>
<dbReference type="EMBL" id="JAAVUN010000178">
    <property type="protein sequence ID" value="NKE10934.1"/>
    <property type="molecule type" value="Genomic_DNA"/>
</dbReference>
<proteinExistence type="predicted"/>
<feature type="transmembrane region" description="Helical" evidence="1">
    <location>
        <begin position="68"/>
        <end position="92"/>
    </location>
</feature>
<dbReference type="Gene3D" id="1.10.3370.10">
    <property type="entry name" value="SecY subunit domain"/>
    <property type="match status" value="1"/>
</dbReference>
<dbReference type="InterPro" id="IPR030659">
    <property type="entry name" value="SecY_CS"/>
</dbReference>
<dbReference type="PRINTS" id="PR00303">
    <property type="entry name" value="SECYTRNLCASE"/>
</dbReference>
<evidence type="ECO:0000313" key="2">
    <source>
        <dbReference type="EMBL" id="NKE10934.1"/>
    </source>
</evidence>
<name>A0A846TZE5_9MICC</name>
<protein>
    <submittedName>
        <fullName evidence="2">Preprotein translocase subunit SecY</fullName>
    </submittedName>
</protein>
<keyword evidence="1" id="KW-0812">Transmembrane</keyword>
<keyword evidence="1" id="KW-0472">Membrane</keyword>